<comment type="caution">
    <text evidence="1">The sequence shown here is derived from an EMBL/GenBank/DDBJ whole genome shotgun (WGS) entry which is preliminary data.</text>
</comment>
<dbReference type="AlphaFoldDB" id="A0A392TR10"/>
<sequence length="52" mass="5521">MPLFNSEFTTGFSISTCLFTGASTFFGDIAETTRPLLITLLTSTILTAEGKG</sequence>
<protein>
    <submittedName>
        <fullName evidence="1">Uncharacterized protein</fullName>
    </submittedName>
</protein>
<keyword evidence="2" id="KW-1185">Reference proteome</keyword>
<dbReference type="Proteomes" id="UP000265520">
    <property type="component" value="Unassembled WGS sequence"/>
</dbReference>
<proteinExistence type="predicted"/>
<accession>A0A392TR10</accession>
<dbReference type="EMBL" id="LXQA010639678">
    <property type="protein sequence ID" value="MCI63583.1"/>
    <property type="molecule type" value="Genomic_DNA"/>
</dbReference>
<reference evidence="1 2" key="1">
    <citation type="journal article" date="2018" name="Front. Plant Sci.">
        <title>Red Clover (Trifolium pratense) and Zigzag Clover (T. medium) - A Picture of Genomic Similarities and Differences.</title>
        <authorList>
            <person name="Dluhosova J."/>
            <person name="Istvanek J."/>
            <person name="Nedelnik J."/>
            <person name="Repkova J."/>
        </authorList>
    </citation>
    <scope>NUCLEOTIDE SEQUENCE [LARGE SCALE GENOMIC DNA]</scope>
    <source>
        <strain evidence="2">cv. 10/8</strain>
        <tissue evidence="1">Leaf</tissue>
    </source>
</reference>
<evidence type="ECO:0000313" key="1">
    <source>
        <dbReference type="EMBL" id="MCI63583.1"/>
    </source>
</evidence>
<evidence type="ECO:0000313" key="2">
    <source>
        <dbReference type="Proteomes" id="UP000265520"/>
    </source>
</evidence>
<organism evidence="1 2">
    <name type="scientific">Trifolium medium</name>
    <dbReference type="NCBI Taxonomy" id="97028"/>
    <lineage>
        <taxon>Eukaryota</taxon>
        <taxon>Viridiplantae</taxon>
        <taxon>Streptophyta</taxon>
        <taxon>Embryophyta</taxon>
        <taxon>Tracheophyta</taxon>
        <taxon>Spermatophyta</taxon>
        <taxon>Magnoliopsida</taxon>
        <taxon>eudicotyledons</taxon>
        <taxon>Gunneridae</taxon>
        <taxon>Pentapetalae</taxon>
        <taxon>rosids</taxon>
        <taxon>fabids</taxon>
        <taxon>Fabales</taxon>
        <taxon>Fabaceae</taxon>
        <taxon>Papilionoideae</taxon>
        <taxon>50 kb inversion clade</taxon>
        <taxon>NPAAA clade</taxon>
        <taxon>Hologalegina</taxon>
        <taxon>IRL clade</taxon>
        <taxon>Trifolieae</taxon>
        <taxon>Trifolium</taxon>
    </lineage>
</organism>
<feature type="non-terminal residue" evidence="1">
    <location>
        <position position="52"/>
    </location>
</feature>
<name>A0A392TR10_9FABA</name>